<comment type="caution">
    <text evidence="1">The sequence shown here is derived from an EMBL/GenBank/DDBJ whole genome shotgun (WGS) entry which is preliminary data.</text>
</comment>
<accession>A0A2G9YBY4</accession>
<dbReference type="InterPro" id="IPR010443">
    <property type="entry name" value="Restrct_endonuc_II_Tsp45I"/>
</dbReference>
<reference evidence="1 2" key="1">
    <citation type="submission" date="2017-09" db="EMBL/GenBank/DDBJ databases">
        <title>Depth-based differentiation of microbial function through sediment-hosted aquifers and enrichment of novel symbionts in the deep terrestrial subsurface.</title>
        <authorList>
            <person name="Probst A.J."/>
            <person name="Ladd B."/>
            <person name="Jarett J.K."/>
            <person name="Geller-Mcgrath D.E."/>
            <person name="Sieber C.M."/>
            <person name="Emerson J.B."/>
            <person name="Anantharaman K."/>
            <person name="Thomas B.C."/>
            <person name="Malmstrom R."/>
            <person name="Stieglmeier M."/>
            <person name="Klingl A."/>
            <person name="Woyke T."/>
            <person name="Ryan C.M."/>
            <person name="Banfield J.F."/>
        </authorList>
    </citation>
    <scope>NUCLEOTIDE SEQUENCE [LARGE SCALE GENOMIC DNA]</scope>
    <source>
        <strain evidence="1">CG23_combo_of_CG06-09_8_20_14_all_48_7</strain>
    </source>
</reference>
<keyword evidence="1" id="KW-0378">Hydrolase</keyword>
<keyword evidence="1" id="KW-0540">Nuclease</keyword>
<dbReference type="Pfam" id="PF06300">
    <property type="entry name" value="Tsp45I"/>
    <property type="match status" value="1"/>
</dbReference>
<evidence type="ECO:0000313" key="1">
    <source>
        <dbReference type="EMBL" id="PIP16746.1"/>
    </source>
</evidence>
<proteinExistence type="predicted"/>
<dbReference type="AlphaFoldDB" id="A0A2G9YBY4"/>
<gene>
    <name evidence="1" type="ORF">COX46_00335</name>
</gene>
<sequence>MNKWIKKSAILANSDGYLDRLQSVYPVTLTEEREIPDEIIQEIRRIFEAHDDEKLIKLLLCFEKFPIKDPYVAFLRQKRGVFIRKNPETIRRVAEQLYSLGFNGVVKGIKEPKEFNRQIGTLFKRWLPEMGFPLLSESEFETFKGICLLSGSDKFLKDYAQDKLGYDIEKGIDMVAKAGNTYFFLGEAKFLTDYGGHQTAQFEDALRTASFEKINCVGMAILDGVVWIKGKNKMFERICKSGQIILSALLLKDFLLESNNTGDLGTKESREEYGNDDVLFEKIE</sequence>
<dbReference type="GO" id="GO:0004519">
    <property type="term" value="F:endonuclease activity"/>
    <property type="evidence" value="ECO:0007669"/>
    <property type="project" value="UniProtKB-KW"/>
</dbReference>
<protein>
    <submittedName>
        <fullName evidence="1">Restriction endonuclease</fullName>
    </submittedName>
</protein>
<evidence type="ECO:0000313" key="2">
    <source>
        <dbReference type="Proteomes" id="UP000230392"/>
    </source>
</evidence>
<keyword evidence="1" id="KW-0255">Endonuclease</keyword>
<organism evidence="1 2">
    <name type="scientific">bacterium (Candidatus Ratteibacteria) CG23_combo_of_CG06-09_8_20_14_all_48_7</name>
    <dbReference type="NCBI Taxonomy" id="2014292"/>
    <lineage>
        <taxon>Bacteria</taxon>
        <taxon>Candidatus Ratteibacteria</taxon>
    </lineage>
</organism>
<dbReference type="Proteomes" id="UP000230392">
    <property type="component" value="Unassembled WGS sequence"/>
</dbReference>
<name>A0A2G9YBY4_9BACT</name>
<dbReference type="EMBL" id="PCRF01000015">
    <property type="protein sequence ID" value="PIP16746.1"/>
    <property type="molecule type" value="Genomic_DNA"/>
</dbReference>